<dbReference type="InterPro" id="IPR018502">
    <property type="entry name" value="Annexin_repeat"/>
</dbReference>
<evidence type="ECO:0000256" key="10">
    <source>
        <dbReference type="ARBA" id="ARBA00077076"/>
    </source>
</evidence>
<evidence type="ECO:0000256" key="1">
    <source>
        <dbReference type="ARBA" id="ARBA00004340"/>
    </source>
</evidence>
<reference evidence="13" key="3">
    <citation type="submission" date="2015-06" db="UniProtKB">
        <authorList>
            <consortium name="EnsemblMetazoa"/>
        </authorList>
    </citation>
    <scope>IDENTIFICATION</scope>
</reference>
<dbReference type="Proteomes" id="UP000014760">
    <property type="component" value="Unassembled WGS sequence"/>
</dbReference>
<dbReference type="HOGENOM" id="CLU_025300_0_0_1"/>
<name>R7TYY5_CAPTE</name>
<dbReference type="PANTHER" id="PTHR10502">
    <property type="entry name" value="ANNEXIN"/>
    <property type="match status" value="1"/>
</dbReference>
<dbReference type="GO" id="GO:0005737">
    <property type="term" value="C:cytoplasm"/>
    <property type="evidence" value="ECO:0007669"/>
    <property type="project" value="TreeGrafter"/>
</dbReference>
<comment type="subcellular location">
    <subcellularLocation>
        <location evidence="1">Host cell</location>
    </subcellularLocation>
    <subcellularLocation>
        <location evidence="2">Secreted</location>
        <location evidence="2">Extracellular exosome</location>
    </subcellularLocation>
    <subcellularLocation>
        <location evidence="9">Tegument</location>
    </subcellularLocation>
</comment>
<dbReference type="InterPro" id="IPR018252">
    <property type="entry name" value="Annexin_repeat_CS"/>
</dbReference>
<evidence type="ECO:0000256" key="7">
    <source>
        <dbReference type="ARBA" id="ARBA00023302"/>
    </source>
</evidence>
<dbReference type="FunFam" id="1.10.220.10:FF:000001">
    <property type="entry name" value="Annexin"/>
    <property type="match status" value="1"/>
</dbReference>
<dbReference type="OMA" id="QINNTQR"/>
<reference evidence="14" key="1">
    <citation type="submission" date="2012-12" db="EMBL/GenBank/DDBJ databases">
        <authorList>
            <person name="Hellsten U."/>
            <person name="Grimwood J."/>
            <person name="Chapman J.A."/>
            <person name="Shapiro H."/>
            <person name="Aerts A."/>
            <person name="Otillar R.P."/>
            <person name="Terry A.Y."/>
            <person name="Boore J.L."/>
            <person name="Simakov O."/>
            <person name="Marletaz F."/>
            <person name="Cho S.-J."/>
            <person name="Edsinger-Gonzales E."/>
            <person name="Havlak P."/>
            <person name="Kuo D.-H."/>
            <person name="Larsson T."/>
            <person name="Lv J."/>
            <person name="Arendt D."/>
            <person name="Savage R."/>
            <person name="Osoegawa K."/>
            <person name="de Jong P."/>
            <person name="Lindberg D.R."/>
            <person name="Seaver E.C."/>
            <person name="Weisblat D.A."/>
            <person name="Putnam N.H."/>
            <person name="Grigoriev I.V."/>
            <person name="Rokhsar D.S."/>
        </authorList>
    </citation>
    <scope>NUCLEOTIDE SEQUENCE</scope>
    <source>
        <strain evidence="14">I ESC-2004</strain>
    </source>
</reference>
<evidence type="ECO:0000256" key="5">
    <source>
        <dbReference type="ARBA" id="ARBA00022837"/>
    </source>
</evidence>
<evidence type="ECO:0000256" key="3">
    <source>
        <dbReference type="ARBA" id="ARBA00007831"/>
    </source>
</evidence>
<evidence type="ECO:0000313" key="13">
    <source>
        <dbReference type="EnsemblMetazoa" id="CapteP142033"/>
    </source>
</evidence>
<keyword evidence="6 11" id="KW-0041">Annexin</keyword>
<organism evidence="12">
    <name type="scientific">Capitella teleta</name>
    <name type="common">Polychaete worm</name>
    <dbReference type="NCBI Taxonomy" id="283909"/>
    <lineage>
        <taxon>Eukaryota</taxon>
        <taxon>Metazoa</taxon>
        <taxon>Spiralia</taxon>
        <taxon>Lophotrochozoa</taxon>
        <taxon>Annelida</taxon>
        <taxon>Polychaeta</taxon>
        <taxon>Sedentaria</taxon>
        <taxon>Scolecida</taxon>
        <taxon>Capitellidae</taxon>
        <taxon>Capitella</taxon>
    </lineage>
</organism>
<dbReference type="GO" id="GO:0005634">
    <property type="term" value="C:nucleus"/>
    <property type="evidence" value="ECO:0007669"/>
    <property type="project" value="TreeGrafter"/>
</dbReference>
<evidence type="ECO:0000256" key="4">
    <source>
        <dbReference type="ARBA" id="ARBA00022737"/>
    </source>
</evidence>
<dbReference type="SMART" id="SM00335">
    <property type="entry name" value="ANX"/>
    <property type="match status" value="4"/>
</dbReference>
<keyword evidence="4 11" id="KW-0677">Repeat</keyword>
<dbReference type="InterPro" id="IPR001464">
    <property type="entry name" value="Annexin"/>
</dbReference>
<keyword evidence="14" id="KW-1185">Reference proteome</keyword>
<dbReference type="PROSITE" id="PS51897">
    <property type="entry name" value="ANNEXIN_2"/>
    <property type="match status" value="3"/>
</dbReference>
<dbReference type="Gene3D" id="1.10.220.10">
    <property type="entry name" value="Annexin"/>
    <property type="match status" value="3"/>
</dbReference>
<dbReference type="Pfam" id="PF00191">
    <property type="entry name" value="Annexin"/>
    <property type="match status" value="3"/>
</dbReference>
<dbReference type="OrthoDB" id="37886at2759"/>
<protein>
    <recommendedName>
        <fullName evidence="10 11">Annexin</fullName>
    </recommendedName>
</protein>
<sequence>GSDETEVIDVLLKHNNAQRLEIKKHYNRASNGKKKISCGYLRNACLGLVASPHVYLAREIRKAVKGLGTDEGALIEILLTRNNGEIRHLKTAYEEEFQRCLQEDVEDDTSGAFRRLLFAQLAASRNETSEIDLDLAHKDAAEIYNAGEGQRGTDDTAINAILCLRSYSQLLAMFDKFQEIAGKDTAASIDKAVSGDLRDGYLAIIKFVRNSAEFFAEQLNLSMKGSGTDERKLSRILISRSEIDLINITEAFQELYDKKLCDEIDKETSGNFKQLLLGLLKPN</sequence>
<evidence type="ECO:0000256" key="6">
    <source>
        <dbReference type="ARBA" id="ARBA00023216"/>
    </source>
</evidence>
<dbReference type="GO" id="GO:0005544">
    <property type="term" value="F:calcium-dependent phospholipid binding"/>
    <property type="evidence" value="ECO:0007669"/>
    <property type="project" value="UniProtKB-KW"/>
</dbReference>
<evidence type="ECO:0000313" key="14">
    <source>
        <dbReference type="Proteomes" id="UP000014760"/>
    </source>
</evidence>
<comment type="domain">
    <text evidence="11">A pair of annexin repeats may form one binding site for calcium and phospholipid.</text>
</comment>
<feature type="non-terminal residue" evidence="12">
    <location>
        <position position="1"/>
    </location>
</feature>
<dbReference type="GO" id="GO:0005509">
    <property type="term" value="F:calcium ion binding"/>
    <property type="evidence" value="ECO:0007669"/>
    <property type="project" value="InterPro"/>
</dbReference>
<evidence type="ECO:0000256" key="2">
    <source>
        <dbReference type="ARBA" id="ARBA00004550"/>
    </source>
</evidence>
<dbReference type="PANTHER" id="PTHR10502:SF102">
    <property type="entry name" value="ANNEXIN B11"/>
    <property type="match status" value="1"/>
</dbReference>
<dbReference type="GO" id="GO:0005886">
    <property type="term" value="C:plasma membrane"/>
    <property type="evidence" value="ECO:0007669"/>
    <property type="project" value="TreeGrafter"/>
</dbReference>
<evidence type="ECO:0000256" key="8">
    <source>
        <dbReference type="ARBA" id="ARBA00059330"/>
    </source>
</evidence>
<dbReference type="GO" id="GO:0043657">
    <property type="term" value="C:host cell"/>
    <property type="evidence" value="ECO:0007669"/>
    <property type="project" value="UniProtKB-SubCell"/>
</dbReference>
<dbReference type="SUPFAM" id="SSF47874">
    <property type="entry name" value="Annexin"/>
    <property type="match status" value="1"/>
</dbReference>
<keyword evidence="7 11" id="KW-0111">Calcium/phospholipid-binding</keyword>
<reference evidence="12 14" key="2">
    <citation type="journal article" date="2013" name="Nature">
        <title>Insights into bilaterian evolution from three spiralian genomes.</title>
        <authorList>
            <person name="Simakov O."/>
            <person name="Marletaz F."/>
            <person name="Cho S.J."/>
            <person name="Edsinger-Gonzales E."/>
            <person name="Havlak P."/>
            <person name="Hellsten U."/>
            <person name="Kuo D.H."/>
            <person name="Larsson T."/>
            <person name="Lv J."/>
            <person name="Arendt D."/>
            <person name="Savage R."/>
            <person name="Osoegawa K."/>
            <person name="de Jong P."/>
            <person name="Grimwood J."/>
            <person name="Chapman J.A."/>
            <person name="Shapiro H."/>
            <person name="Aerts A."/>
            <person name="Otillar R.P."/>
            <person name="Terry A.Y."/>
            <person name="Boore J.L."/>
            <person name="Grigoriev I.V."/>
            <person name="Lindberg D.R."/>
            <person name="Seaver E.C."/>
            <person name="Weisblat D.A."/>
            <person name="Putnam N.H."/>
            <person name="Rokhsar D.S."/>
        </authorList>
    </citation>
    <scope>NUCLEOTIDE SEQUENCE</scope>
    <source>
        <strain evidence="12 14">I ESC-2004</strain>
    </source>
</reference>
<dbReference type="GO" id="GO:0005576">
    <property type="term" value="C:extracellular region"/>
    <property type="evidence" value="ECO:0007669"/>
    <property type="project" value="UniProtKB-SubCell"/>
</dbReference>
<evidence type="ECO:0000256" key="11">
    <source>
        <dbReference type="RuleBase" id="RU003540"/>
    </source>
</evidence>
<dbReference type="FunFam" id="1.10.220.10:FF:000003">
    <property type="entry name" value="Annexin"/>
    <property type="match status" value="1"/>
</dbReference>
<comment type="function">
    <text evidence="8">Involved in reproduction of the worm. Involved in host-parasite interaction. Delivered into the host cell by means of parasite exosomes. Binds to acidic phospholipid membranes in a calcium-dependent manner in vitro. Causes aggregation of liposomes in the presence of calcium, but not in its absence. Likely to promote membrane fusion. May provide structural integrity within the tegument.</text>
</comment>
<dbReference type="EMBL" id="KB307198">
    <property type="protein sequence ID" value="ELT99148.1"/>
    <property type="molecule type" value="Genomic_DNA"/>
</dbReference>
<dbReference type="PRINTS" id="PR00196">
    <property type="entry name" value="ANNEXIN"/>
</dbReference>
<dbReference type="GO" id="GO:0012506">
    <property type="term" value="C:vesicle membrane"/>
    <property type="evidence" value="ECO:0007669"/>
    <property type="project" value="TreeGrafter"/>
</dbReference>
<keyword evidence="5 11" id="KW-0106">Calcium</keyword>
<evidence type="ECO:0000313" key="12">
    <source>
        <dbReference type="EMBL" id="ELT99148.1"/>
    </source>
</evidence>
<evidence type="ECO:0000256" key="9">
    <source>
        <dbReference type="ARBA" id="ARBA00060393"/>
    </source>
</evidence>
<dbReference type="PROSITE" id="PS00223">
    <property type="entry name" value="ANNEXIN_1"/>
    <property type="match status" value="1"/>
</dbReference>
<accession>R7TYY5</accession>
<gene>
    <name evidence="12" type="ORF">CAPTEDRAFT_142033</name>
</gene>
<dbReference type="EMBL" id="AMQN01001976">
    <property type="status" value="NOT_ANNOTATED_CDS"/>
    <property type="molecule type" value="Genomic_DNA"/>
</dbReference>
<dbReference type="STRING" id="283909.R7TYY5"/>
<dbReference type="AlphaFoldDB" id="R7TYY5"/>
<dbReference type="FunFam" id="1.10.220.10:FF:000002">
    <property type="entry name" value="Annexin"/>
    <property type="match status" value="1"/>
</dbReference>
<proteinExistence type="inferred from homology"/>
<comment type="similarity">
    <text evidence="3 11">Belongs to the annexin family.</text>
</comment>
<dbReference type="InterPro" id="IPR037104">
    <property type="entry name" value="Annexin_sf"/>
</dbReference>
<dbReference type="GO" id="GO:0001786">
    <property type="term" value="F:phosphatidylserine binding"/>
    <property type="evidence" value="ECO:0007669"/>
    <property type="project" value="TreeGrafter"/>
</dbReference>
<dbReference type="EnsemblMetazoa" id="CapteT142033">
    <property type="protein sequence ID" value="CapteP142033"/>
    <property type="gene ID" value="CapteG142033"/>
</dbReference>